<organism evidence="3 4">
    <name type="scientific">Acanthosepion pharaonis</name>
    <name type="common">Pharaoh cuttlefish</name>
    <name type="synonym">Sepia pharaonis</name>
    <dbReference type="NCBI Taxonomy" id="158019"/>
    <lineage>
        <taxon>Eukaryota</taxon>
        <taxon>Metazoa</taxon>
        <taxon>Spiralia</taxon>
        <taxon>Lophotrochozoa</taxon>
        <taxon>Mollusca</taxon>
        <taxon>Cephalopoda</taxon>
        <taxon>Coleoidea</taxon>
        <taxon>Decapodiformes</taxon>
        <taxon>Sepiida</taxon>
        <taxon>Sepiina</taxon>
        <taxon>Sepiidae</taxon>
        <taxon>Acanthosepion</taxon>
    </lineage>
</organism>
<gene>
    <name evidence="3" type="ORF">SPHA_49935</name>
</gene>
<dbReference type="PANTHER" id="PTHR38681">
    <property type="entry name" value="RETROVIRUS-RELATED POL POLYPROTEIN FROM TRANSPOSON 412-LIKE PROTEIN-RELATED"/>
    <property type="match status" value="1"/>
</dbReference>
<feature type="compositionally biased region" description="Low complexity" evidence="2">
    <location>
        <begin position="87"/>
        <end position="96"/>
    </location>
</feature>
<dbReference type="Proteomes" id="UP000597762">
    <property type="component" value="Unassembled WGS sequence"/>
</dbReference>
<keyword evidence="1" id="KW-0175">Coiled coil</keyword>
<feature type="region of interest" description="Disordered" evidence="2">
    <location>
        <begin position="79"/>
        <end position="118"/>
    </location>
</feature>
<name>A0A812D5R8_ACAPH</name>
<proteinExistence type="predicted"/>
<evidence type="ECO:0000313" key="3">
    <source>
        <dbReference type="EMBL" id="CAE1293655.1"/>
    </source>
</evidence>
<keyword evidence="4" id="KW-1185">Reference proteome</keyword>
<dbReference type="PANTHER" id="PTHR38681:SF1">
    <property type="entry name" value="RETROVIRUS-RELATED POL POLYPROTEIN FROM TRANSPOSON 412-LIKE PROTEIN"/>
    <property type="match status" value="1"/>
</dbReference>
<dbReference type="OrthoDB" id="6161336at2759"/>
<dbReference type="AlphaFoldDB" id="A0A812D5R8"/>
<evidence type="ECO:0000313" key="4">
    <source>
        <dbReference type="Proteomes" id="UP000597762"/>
    </source>
</evidence>
<evidence type="ECO:0000256" key="2">
    <source>
        <dbReference type="SAM" id="MobiDB-lite"/>
    </source>
</evidence>
<feature type="coiled-coil region" evidence="1">
    <location>
        <begin position="161"/>
        <end position="188"/>
    </location>
</feature>
<protein>
    <submittedName>
        <fullName evidence="3">Uncharacterized protein</fullName>
    </submittedName>
</protein>
<sequence>MSSLSFTPTRYTSRDVYVPPSLLECEYVFVRQDSVRKPLTPHYAGPFRVLARTDKYYTLQTNHGRSTFSIDRLKPACIERDGSTNQPKSPSLDSPQPSSPAPTRTASRRDGNSQIVSDNSTKKTKFAVCFGQTPFDKNQFHSSEIEINYFIFPERNPKMASSSLRKEILEAKKSVVDLQEDVEELKSGSVEGLNGRRNRLNNYQSIAT</sequence>
<accession>A0A812D5R8</accession>
<evidence type="ECO:0000256" key="1">
    <source>
        <dbReference type="SAM" id="Coils"/>
    </source>
</evidence>
<reference evidence="3" key="1">
    <citation type="submission" date="2021-01" db="EMBL/GenBank/DDBJ databases">
        <authorList>
            <person name="Li R."/>
            <person name="Bekaert M."/>
        </authorList>
    </citation>
    <scope>NUCLEOTIDE SEQUENCE</scope>
    <source>
        <strain evidence="3">Farmed</strain>
    </source>
</reference>
<dbReference type="EMBL" id="CAHIKZ030002906">
    <property type="protein sequence ID" value="CAE1293655.1"/>
    <property type="molecule type" value="Genomic_DNA"/>
</dbReference>
<comment type="caution">
    <text evidence="3">The sequence shown here is derived from an EMBL/GenBank/DDBJ whole genome shotgun (WGS) entry which is preliminary data.</text>
</comment>